<organism evidence="1 2">
    <name type="scientific">Chloebia gouldiae</name>
    <name type="common">Gouldian finch</name>
    <name type="synonym">Erythrura gouldiae</name>
    <dbReference type="NCBI Taxonomy" id="44316"/>
    <lineage>
        <taxon>Eukaryota</taxon>
        <taxon>Metazoa</taxon>
        <taxon>Chordata</taxon>
        <taxon>Craniata</taxon>
        <taxon>Vertebrata</taxon>
        <taxon>Euteleostomi</taxon>
        <taxon>Archelosauria</taxon>
        <taxon>Archosauria</taxon>
        <taxon>Dinosauria</taxon>
        <taxon>Saurischia</taxon>
        <taxon>Theropoda</taxon>
        <taxon>Coelurosauria</taxon>
        <taxon>Aves</taxon>
        <taxon>Neognathae</taxon>
        <taxon>Neoaves</taxon>
        <taxon>Telluraves</taxon>
        <taxon>Australaves</taxon>
        <taxon>Passeriformes</taxon>
        <taxon>Passeroidea</taxon>
        <taxon>Passeridae</taxon>
        <taxon>Chloebia</taxon>
    </lineage>
</organism>
<dbReference type="EMBL" id="QUSF01000013">
    <property type="protein sequence ID" value="RLW04445.1"/>
    <property type="molecule type" value="Genomic_DNA"/>
</dbReference>
<name>A0A3L8SM89_CHLGU</name>
<evidence type="ECO:0000313" key="1">
    <source>
        <dbReference type="EMBL" id="RLW04445.1"/>
    </source>
</evidence>
<reference evidence="1 2" key="1">
    <citation type="journal article" date="2018" name="Proc. R. Soc. B">
        <title>A non-coding region near Follistatin controls head colour polymorphism in the Gouldian finch.</title>
        <authorList>
            <person name="Toomey M.B."/>
            <person name="Marques C.I."/>
            <person name="Andrade P."/>
            <person name="Araujo P.M."/>
            <person name="Sabatino S."/>
            <person name="Gazda M.A."/>
            <person name="Afonso S."/>
            <person name="Lopes R.J."/>
            <person name="Corbo J.C."/>
            <person name="Carneiro M."/>
        </authorList>
    </citation>
    <scope>NUCLEOTIDE SEQUENCE [LARGE SCALE GENOMIC DNA]</scope>
    <source>
        <strain evidence="1">Red01</strain>
        <tissue evidence="1">Muscle</tissue>
    </source>
</reference>
<comment type="caution">
    <text evidence="1">The sequence shown here is derived from an EMBL/GenBank/DDBJ whole genome shotgun (WGS) entry which is preliminary data.</text>
</comment>
<gene>
    <name evidence="1" type="ORF">DV515_00005842</name>
</gene>
<keyword evidence="2" id="KW-1185">Reference proteome</keyword>
<evidence type="ECO:0000313" key="2">
    <source>
        <dbReference type="Proteomes" id="UP000276834"/>
    </source>
</evidence>
<proteinExistence type="predicted"/>
<feature type="non-terminal residue" evidence="1">
    <location>
        <position position="129"/>
    </location>
</feature>
<accession>A0A3L8SM89</accession>
<protein>
    <submittedName>
        <fullName evidence="1">Uncharacterized protein</fullName>
    </submittedName>
</protein>
<dbReference type="Proteomes" id="UP000276834">
    <property type="component" value="Unassembled WGS sequence"/>
</dbReference>
<feature type="non-terminal residue" evidence="1">
    <location>
        <position position="1"/>
    </location>
</feature>
<sequence length="129" mass="14632">ICTCCSGCEESTDKNQKIFLNWSCSGPVLHGIRKTLRCTETIPRRQRHFREDGAGVMFKLAEQFAQQRALLAPQRWHSKPCSVFFVSSYIISVMVNDIGEVLHSLPTTFLAAEHDSMSHNLSEGRNYLN</sequence>
<dbReference type="AlphaFoldDB" id="A0A3L8SM89"/>